<dbReference type="EMBL" id="BARS01009894">
    <property type="protein sequence ID" value="GAF81075.1"/>
    <property type="molecule type" value="Genomic_DNA"/>
</dbReference>
<comment type="caution">
    <text evidence="1">The sequence shown here is derived from an EMBL/GenBank/DDBJ whole genome shotgun (WGS) entry which is preliminary data.</text>
</comment>
<organism evidence="1">
    <name type="scientific">marine sediment metagenome</name>
    <dbReference type="NCBI Taxonomy" id="412755"/>
    <lineage>
        <taxon>unclassified sequences</taxon>
        <taxon>metagenomes</taxon>
        <taxon>ecological metagenomes</taxon>
    </lineage>
</organism>
<dbReference type="AlphaFoldDB" id="X0TY48"/>
<feature type="non-terminal residue" evidence="1">
    <location>
        <position position="79"/>
    </location>
</feature>
<reference evidence="1" key="1">
    <citation type="journal article" date="2014" name="Front. Microbiol.">
        <title>High frequency of phylogenetically diverse reductive dehalogenase-homologous genes in deep subseafloor sedimentary metagenomes.</title>
        <authorList>
            <person name="Kawai M."/>
            <person name="Futagami T."/>
            <person name="Toyoda A."/>
            <person name="Takaki Y."/>
            <person name="Nishi S."/>
            <person name="Hori S."/>
            <person name="Arai W."/>
            <person name="Tsubouchi T."/>
            <person name="Morono Y."/>
            <person name="Uchiyama I."/>
            <person name="Ito T."/>
            <person name="Fujiyama A."/>
            <person name="Inagaki F."/>
            <person name="Takami H."/>
        </authorList>
    </citation>
    <scope>NUCLEOTIDE SEQUENCE</scope>
    <source>
        <strain evidence="1">Expedition CK06-06</strain>
    </source>
</reference>
<accession>X0TY48</accession>
<sequence>MPETEPGTLAIAATTSGYSTANTVDWATGQYKEKSIIVYNSGAESATLRIRARVFEDGVWYTLQEGNLAAATKTMVNLQ</sequence>
<evidence type="ECO:0000313" key="1">
    <source>
        <dbReference type="EMBL" id="GAF81075.1"/>
    </source>
</evidence>
<proteinExistence type="predicted"/>
<protein>
    <submittedName>
        <fullName evidence="1">Uncharacterized protein</fullName>
    </submittedName>
</protein>
<name>X0TY48_9ZZZZ</name>
<gene>
    <name evidence="1" type="ORF">S01H1_18498</name>
</gene>